<evidence type="ECO:0000313" key="3">
    <source>
        <dbReference type="Proteomes" id="UP000828390"/>
    </source>
</evidence>
<feature type="compositionally biased region" description="Polar residues" evidence="1">
    <location>
        <begin position="45"/>
        <end position="59"/>
    </location>
</feature>
<comment type="caution">
    <text evidence="2">The sequence shown here is derived from an EMBL/GenBank/DDBJ whole genome shotgun (WGS) entry which is preliminary data.</text>
</comment>
<proteinExistence type="predicted"/>
<dbReference type="EMBL" id="JAIWYP010000001">
    <property type="protein sequence ID" value="KAH3890338.1"/>
    <property type="molecule type" value="Genomic_DNA"/>
</dbReference>
<gene>
    <name evidence="2" type="ORF">DPMN_014416</name>
</gene>
<dbReference type="Proteomes" id="UP000828390">
    <property type="component" value="Unassembled WGS sequence"/>
</dbReference>
<organism evidence="2 3">
    <name type="scientific">Dreissena polymorpha</name>
    <name type="common">Zebra mussel</name>
    <name type="synonym">Mytilus polymorpha</name>
    <dbReference type="NCBI Taxonomy" id="45954"/>
    <lineage>
        <taxon>Eukaryota</taxon>
        <taxon>Metazoa</taxon>
        <taxon>Spiralia</taxon>
        <taxon>Lophotrochozoa</taxon>
        <taxon>Mollusca</taxon>
        <taxon>Bivalvia</taxon>
        <taxon>Autobranchia</taxon>
        <taxon>Heteroconchia</taxon>
        <taxon>Euheterodonta</taxon>
        <taxon>Imparidentia</taxon>
        <taxon>Neoheterodontei</taxon>
        <taxon>Myida</taxon>
        <taxon>Dreissenoidea</taxon>
        <taxon>Dreissenidae</taxon>
        <taxon>Dreissena</taxon>
    </lineage>
</organism>
<keyword evidence="3" id="KW-1185">Reference proteome</keyword>
<dbReference type="AlphaFoldDB" id="A0A9D4S4N1"/>
<name>A0A9D4S4N1_DREPO</name>
<feature type="compositionally biased region" description="Basic residues" evidence="1">
    <location>
        <begin position="1"/>
        <end position="19"/>
    </location>
</feature>
<protein>
    <submittedName>
        <fullName evidence="2">Uncharacterized protein</fullName>
    </submittedName>
</protein>
<reference evidence="2" key="1">
    <citation type="journal article" date="2019" name="bioRxiv">
        <title>The Genome of the Zebra Mussel, Dreissena polymorpha: A Resource for Invasive Species Research.</title>
        <authorList>
            <person name="McCartney M.A."/>
            <person name="Auch B."/>
            <person name="Kono T."/>
            <person name="Mallez S."/>
            <person name="Zhang Y."/>
            <person name="Obille A."/>
            <person name="Becker A."/>
            <person name="Abrahante J.E."/>
            <person name="Garbe J."/>
            <person name="Badalamenti J.P."/>
            <person name="Herman A."/>
            <person name="Mangelson H."/>
            <person name="Liachko I."/>
            <person name="Sullivan S."/>
            <person name="Sone E.D."/>
            <person name="Koren S."/>
            <person name="Silverstein K.A.T."/>
            <person name="Beckman K.B."/>
            <person name="Gohl D.M."/>
        </authorList>
    </citation>
    <scope>NUCLEOTIDE SEQUENCE</scope>
    <source>
        <strain evidence="2">Duluth1</strain>
        <tissue evidence="2">Whole animal</tissue>
    </source>
</reference>
<reference evidence="2" key="2">
    <citation type="submission" date="2020-11" db="EMBL/GenBank/DDBJ databases">
        <authorList>
            <person name="McCartney M.A."/>
            <person name="Auch B."/>
            <person name="Kono T."/>
            <person name="Mallez S."/>
            <person name="Becker A."/>
            <person name="Gohl D.M."/>
            <person name="Silverstein K.A.T."/>
            <person name="Koren S."/>
            <person name="Bechman K.B."/>
            <person name="Herman A."/>
            <person name="Abrahante J.E."/>
            <person name="Garbe J."/>
        </authorList>
    </citation>
    <scope>NUCLEOTIDE SEQUENCE</scope>
    <source>
        <strain evidence="2">Duluth1</strain>
        <tissue evidence="2">Whole animal</tissue>
    </source>
</reference>
<evidence type="ECO:0000313" key="2">
    <source>
        <dbReference type="EMBL" id="KAH3890338.1"/>
    </source>
</evidence>
<feature type="compositionally biased region" description="Basic and acidic residues" evidence="1">
    <location>
        <begin position="24"/>
        <end position="33"/>
    </location>
</feature>
<feature type="region of interest" description="Disordered" evidence="1">
    <location>
        <begin position="45"/>
        <end position="72"/>
    </location>
</feature>
<feature type="region of interest" description="Disordered" evidence="1">
    <location>
        <begin position="1"/>
        <end position="33"/>
    </location>
</feature>
<accession>A0A9D4S4N1</accession>
<evidence type="ECO:0000256" key="1">
    <source>
        <dbReference type="SAM" id="MobiDB-lite"/>
    </source>
</evidence>
<sequence length="72" mass="8483">MYQRLGRRPRGYLHRRNAIPRRSTSSERSRCSTLREKYSLPSLQEDSHLSWQATHTSTPRSRREEFPVSPAA</sequence>